<feature type="compositionally biased region" description="Basic and acidic residues" evidence="1">
    <location>
        <begin position="272"/>
        <end position="301"/>
    </location>
</feature>
<feature type="compositionally biased region" description="Basic and acidic residues" evidence="1">
    <location>
        <begin position="71"/>
        <end position="80"/>
    </location>
</feature>
<proteinExistence type="predicted"/>
<sequence>MPGVILQKISPDSITISMAASASQQPYDSPDEVGMRGSREAREARKAARAKNRQQNASSNQFNGNGHSHSPSRDDYRYQDGDEPYSPTEDSVLQDSMLSQSQQGGAVQQRGPEARRGEQGAMPPGYPGPPGGSYDDSPQSPTKNGHYRSQPQGNSNLPSSRRHSGNPGAPPGSGPYGQSRGPSADQPHRRSQAMSNQDAQLRPPPSLDDSRQGGPNRRVSRLESPSVLKSVLQPLEKKINEYDRLMTEARGEMAQLDDELRALQERRQQAEDRFLSAKSKHDDYSRQHEDVGRAMRGELADRGLTSGTMSGPPQHEPIHPQPVQRAVSFDDRPLTPMSERSLKPKSGKLRFSLFGKH</sequence>
<feature type="compositionally biased region" description="Polar residues" evidence="1">
    <location>
        <begin position="88"/>
        <end position="106"/>
    </location>
</feature>
<feature type="region of interest" description="Disordered" evidence="1">
    <location>
        <begin position="272"/>
        <end position="357"/>
    </location>
</feature>
<evidence type="ECO:0000313" key="2">
    <source>
        <dbReference type="EMBL" id="CAH0022583.1"/>
    </source>
</evidence>
<feature type="region of interest" description="Disordered" evidence="1">
    <location>
        <begin position="19"/>
        <end position="237"/>
    </location>
</feature>
<keyword evidence="3" id="KW-1185">Reference proteome</keyword>
<comment type="caution">
    <text evidence="2">The sequence shown here is derived from an EMBL/GenBank/DDBJ whole genome shotgun (WGS) entry which is preliminary data.</text>
</comment>
<accession>A0A9N9YMP2</accession>
<dbReference type="OrthoDB" id="5096988at2759"/>
<reference evidence="2" key="1">
    <citation type="submission" date="2021-10" db="EMBL/GenBank/DDBJ databases">
        <authorList>
            <person name="Piombo E."/>
        </authorList>
    </citation>
    <scope>NUCLEOTIDE SEQUENCE</scope>
</reference>
<dbReference type="EMBL" id="CABFNQ020000680">
    <property type="protein sequence ID" value="CAH0022583.1"/>
    <property type="molecule type" value="Genomic_DNA"/>
</dbReference>
<feature type="compositionally biased region" description="Polar residues" evidence="1">
    <location>
        <begin position="58"/>
        <end position="69"/>
    </location>
</feature>
<evidence type="ECO:0000313" key="3">
    <source>
        <dbReference type="Proteomes" id="UP000696573"/>
    </source>
</evidence>
<protein>
    <submittedName>
        <fullName evidence="2">Uncharacterized protein</fullName>
    </submittedName>
</protein>
<name>A0A9N9YMP2_9HYPO</name>
<dbReference type="Proteomes" id="UP000696573">
    <property type="component" value="Unassembled WGS sequence"/>
</dbReference>
<feature type="compositionally biased region" description="Basic and acidic residues" evidence="1">
    <location>
        <begin position="33"/>
        <end position="46"/>
    </location>
</feature>
<gene>
    <name evidence="2" type="ORF">CRHIZ90672A_00014734</name>
</gene>
<feature type="compositionally biased region" description="Polar residues" evidence="1">
    <location>
        <begin position="139"/>
        <end position="159"/>
    </location>
</feature>
<dbReference type="AlphaFoldDB" id="A0A9N9YMP2"/>
<evidence type="ECO:0000256" key="1">
    <source>
        <dbReference type="SAM" id="MobiDB-lite"/>
    </source>
</evidence>
<organism evidence="2 3">
    <name type="scientific">Clonostachys rhizophaga</name>
    <dbReference type="NCBI Taxonomy" id="160324"/>
    <lineage>
        <taxon>Eukaryota</taxon>
        <taxon>Fungi</taxon>
        <taxon>Dikarya</taxon>
        <taxon>Ascomycota</taxon>
        <taxon>Pezizomycotina</taxon>
        <taxon>Sordariomycetes</taxon>
        <taxon>Hypocreomycetidae</taxon>
        <taxon>Hypocreales</taxon>
        <taxon>Bionectriaceae</taxon>
        <taxon>Clonostachys</taxon>
    </lineage>
</organism>